<name>A0AAU7KKJ7_9GAMM</name>
<keyword evidence="1" id="KW-0812">Transmembrane</keyword>
<gene>
    <name evidence="2" type="ORF">NFG58_04195</name>
</gene>
<accession>A0AAU7KKJ7</accession>
<dbReference type="RefSeq" id="WP_108131376.1">
    <property type="nucleotide sequence ID" value="NZ_CP098827.1"/>
</dbReference>
<keyword evidence="1" id="KW-1133">Transmembrane helix</keyword>
<evidence type="ECO:0000256" key="1">
    <source>
        <dbReference type="SAM" id="Phobius"/>
    </source>
</evidence>
<feature type="transmembrane region" description="Helical" evidence="1">
    <location>
        <begin position="51"/>
        <end position="69"/>
    </location>
</feature>
<evidence type="ECO:0000313" key="2">
    <source>
        <dbReference type="EMBL" id="XBO71919.1"/>
    </source>
</evidence>
<feature type="transmembrane region" description="Helical" evidence="1">
    <location>
        <begin position="108"/>
        <end position="126"/>
    </location>
</feature>
<feature type="transmembrane region" description="Helical" evidence="1">
    <location>
        <begin position="76"/>
        <end position="96"/>
    </location>
</feature>
<keyword evidence="1" id="KW-0472">Membrane</keyword>
<dbReference type="AlphaFoldDB" id="A0AAU7KKJ7"/>
<sequence>MNLGLLYRVLGLPGLRFLLLVVGYSVGHEIADHLGREYRGGVSWGMTLGYYSWGVVLLSLVEGVVVYRWSRRWVRLEWLAATITAAIVLTFTGILTGHSGSWAHPYRLAWFQGCAVAAIFLPLIVHRRVNRWRHARAGRR</sequence>
<dbReference type="EMBL" id="CP098827">
    <property type="protein sequence ID" value="XBO71919.1"/>
    <property type="molecule type" value="Genomic_DNA"/>
</dbReference>
<proteinExistence type="predicted"/>
<reference evidence="2" key="1">
    <citation type="submission" date="2022-06" db="EMBL/GenBank/DDBJ databases">
        <title>A novel DMS-producing enzyme.</title>
        <authorList>
            <person name="Zhang Y."/>
        </authorList>
    </citation>
    <scope>NUCLEOTIDE SEQUENCE</scope>
    <source>
        <strain evidence="2">RT37</strain>
    </source>
</reference>
<protein>
    <submittedName>
        <fullName evidence="2">Uncharacterized protein</fullName>
    </submittedName>
</protein>
<organism evidence="2">
    <name type="scientific">Halomonas sp. RT37</name>
    <dbReference type="NCBI Taxonomy" id="2950872"/>
    <lineage>
        <taxon>Bacteria</taxon>
        <taxon>Pseudomonadati</taxon>
        <taxon>Pseudomonadota</taxon>
        <taxon>Gammaproteobacteria</taxon>
        <taxon>Oceanospirillales</taxon>
        <taxon>Halomonadaceae</taxon>
        <taxon>Halomonas</taxon>
    </lineage>
</organism>